<feature type="non-terminal residue" evidence="1">
    <location>
        <position position="43"/>
    </location>
</feature>
<sequence length="43" mass="5251">TKLITKNTENMNFRRLEQLTMHPENQKWIRIVQLVFILIITIL</sequence>
<feature type="non-terminal residue" evidence="1">
    <location>
        <position position="1"/>
    </location>
</feature>
<comment type="caution">
    <text evidence="1">The sequence shown here is derived from an EMBL/GenBank/DDBJ whole genome shotgun (WGS) entry which is preliminary data.</text>
</comment>
<dbReference type="EMBL" id="CAJVPV010061161">
    <property type="protein sequence ID" value="CAG8790685.1"/>
    <property type="molecule type" value="Genomic_DNA"/>
</dbReference>
<protein>
    <submittedName>
        <fullName evidence="1">4273_t:CDS:1</fullName>
    </submittedName>
</protein>
<gene>
    <name evidence="1" type="ORF">AMORRO_LOCUS18116</name>
</gene>
<name>A0A9N9JP06_9GLOM</name>
<accession>A0A9N9JP06</accession>
<keyword evidence="2" id="KW-1185">Reference proteome</keyword>
<organism evidence="1 2">
    <name type="scientific">Acaulospora morrowiae</name>
    <dbReference type="NCBI Taxonomy" id="94023"/>
    <lineage>
        <taxon>Eukaryota</taxon>
        <taxon>Fungi</taxon>
        <taxon>Fungi incertae sedis</taxon>
        <taxon>Mucoromycota</taxon>
        <taxon>Glomeromycotina</taxon>
        <taxon>Glomeromycetes</taxon>
        <taxon>Diversisporales</taxon>
        <taxon>Acaulosporaceae</taxon>
        <taxon>Acaulospora</taxon>
    </lineage>
</organism>
<evidence type="ECO:0000313" key="1">
    <source>
        <dbReference type="EMBL" id="CAG8790685.1"/>
    </source>
</evidence>
<evidence type="ECO:0000313" key="2">
    <source>
        <dbReference type="Proteomes" id="UP000789342"/>
    </source>
</evidence>
<proteinExistence type="predicted"/>
<dbReference type="Proteomes" id="UP000789342">
    <property type="component" value="Unassembled WGS sequence"/>
</dbReference>
<reference evidence="1" key="1">
    <citation type="submission" date="2021-06" db="EMBL/GenBank/DDBJ databases">
        <authorList>
            <person name="Kallberg Y."/>
            <person name="Tangrot J."/>
            <person name="Rosling A."/>
        </authorList>
    </citation>
    <scope>NUCLEOTIDE SEQUENCE</scope>
    <source>
        <strain evidence="1">CL551</strain>
    </source>
</reference>
<dbReference type="AlphaFoldDB" id="A0A9N9JP06"/>